<keyword evidence="4" id="KW-0747">Spliceosome</keyword>
<feature type="compositionally biased region" description="Basic residues" evidence="7">
    <location>
        <begin position="265"/>
        <end position="278"/>
    </location>
</feature>
<dbReference type="CDD" id="cd21373">
    <property type="entry name" value="cwf21_SRRM2-like"/>
    <property type="match status" value="1"/>
</dbReference>
<evidence type="ECO:0000256" key="3">
    <source>
        <dbReference type="ARBA" id="ARBA00022664"/>
    </source>
</evidence>
<reference evidence="9 10" key="1">
    <citation type="journal article" date="2016" name="Sci. Rep.">
        <title>The genome sequence of the outbreeding globe artichoke constructed de novo incorporating a phase-aware low-pass sequencing strategy of F1 progeny.</title>
        <authorList>
            <person name="Scaglione D."/>
            <person name="Reyes-Chin-Wo S."/>
            <person name="Acquadro A."/>
            <person name="Froenicke L."/>
            <person name="Portis E."/>
            <person name="Beitel C."/>
            <person name="Tirone M."/>
            <person name="Mauro R."/>
            <person name="Lo Monaco A."/>
            <person name="Mauromicale G."/>
            <person name="Faccioli P."/>
            <person name="Cattivelli L."/>
            <person name="Rieseberg L."/>
            <person name="Michelmore R."/>
            <person name="Lanteri S."/>
        </authorList>
    </citation>
    <scope>NUCLEOTIDE SEQUENCE [LARGE SCALE GENOMIC DNA]</scope>
    <source>
        <strain evidence="9">2C</strain>
    </source>
</reference>
<evidence type="ECO:0000256" key="7">
    <source>
        <dbReference type="SAM" id="MobiDB-lite"/>
    </source>
</evidence>
<dbReference type="Proteomes" id="UP000243975">
    <property type="component" value="Unassembled WGS sequence"/>
</dbReference>
<dbReference type="STRING" id="59895.A0A103XTD4"/>
<feature type="compositionally biased region" description="Basic and acidic residues" evidence="7">
    <location>
        <begin position="336"/>
        <end position="360"/>
    </location>
</feature>
<comment type="subcellular location">
    <subcellularLocation>
        <location evidence="1">Nucleus</location>
    </subcellularLocation>
</comment>
<feature type="compositionally biased region" description="Basic and acidic residues" evidence="7">
    <location>
        <begin position="370"/>
        <end position="386"/>
    </location>
</feature>
<dbReference type="InterPro" id="IPR013170">
    <property type="entry name" value="mRNA_splic_Cwf21_dom"/>
</dbReference>
<gene>
    <name evidence="9" type="ORF">Ccrd_001403</name>
</gene>
<dbReference type="SMART" id="SM01115">
    <property type="entry name" value="cwf21"/>
    <property type="match status" value="1"/>
</dbReference>
<evidence type="ECO:0000256" key="1">
    <source>
        <dbReference type="ARBA" id="ARBA00004123"/>
    </source>
</evidence>
<dbReference type="AlphaFoldDB" id="A0A103XTD4"/>
<dbReference type="GO" id="GO:0005681">
    <property type="term" value="C:spliceosomal complex"/>
    <property type="evidence" value="ECO:0007669"/>
    <property type="project" value="UniProtKB-KW"/>
</dbReference>
<dbReference type="InterPro" id="IPR051372">
    <property type="entry name" value="CWC21"/>
</dbReference>
<dbReference type="Gramene" id="KVH96511">
    <property type="protein sequence ID" value="KVH96511"/>
    <property type="gene ID" value="Ccrd_001403"/>
</dbReference>
<dbReference type="Pfam" id="PF08312">
    <property type="entry name" value="cwf21"/>
    <property type="match status" value="1"/>
</dbReference>
<dbReference type="OMA" id="ERRHNHG"/>
<feature type="compositionally biased region" description="Basic and acidic residues" evidence="7">
    <location>
        <begin position="542"/>
        <end position="578"/>
    </location>
</feature>
<feature type="domain" description="CWF21" evidence="8">
    <location>
        <begin position="59"/>
        <end position="104"/>
    </location>
</feature>
<keyword evidence="6" id="KW-0539">Nucleus</keyword>
<evidence type="ECO:0000256" key="2">
    <source>
        <dbReference type="ARBA" id="ARBA00005954"/>
    </source>
</evidence>
<comment type="caution">
    <text evidence="9">The sequence shown here is derived from an EMBL/GenBank/DDBJ whole genome shotgun (WGS) entry which is preliminary data.</text>
</comment>
<evidence type="ECO:0000256" key="5">
    <source>
        <dbReference type="ARBA" id="ARBA00023187"/>
    </source>
</evidence>
<feature type="region of interest" description="Disordered" evidence="7">
    <location>
        <begin position="158"/>
        <end position="673"/>
    </location>
</feature>
<feature type="compositionally biased region" description="Acidic residues" evidence="7">
    <location>
        <begin position="214"/>
        <end position="228"/>
    </location>
</feature>
<evidence type="ECO:0000259" key="8">
    <source>
        <dbReference type="SMART" id="SM01115"/>
    </source>
</evidence>
<dbReference type="GO" id="GO:0006397">
    <property type="term" value="P:mRNA processing"/>
    <property type="evidence" value="ECO:0007669"/>
    <property type="project" value="UniProtKB-KW"/>
</dbReference>
<sequence length="673" mass="77968">MYNGIGLQTARGSGTNGYIQSNKFFVKPKTNKVLTGNAGGYEAGQGIAGVTRKPNKDILEHDRKRQIQLKLVILEDKLVDQGYTDDEIAQKLDEARTTLEAALASEDAGGATAVVIHSDQKVSDTQTHQVAARKEKQMETLKNALGIVHEDDMKKYVPASDDEKIDDGDKARNNKKYDPRVDGRLEKDTKVAKDGLDELKHYKKKTSKRREASSDSESDSDSYGDTDSDSSREVVKASRKKPQKSRGRSDHDEVSESDSDVDTRKSRRKSSKHTKGRRHDSDDSDDTRKHARNVKKYQSDESSSSDERPTIKSGKEKQLSSRSRRHDSDDDSDAYDVDKYERRQMEEKRKQKRIDSKVEKNISTSNDYGRGIDDRWDGGGSKHDVLSDTSSGGERRCEKERIERVGRRRHDNDDKESDKKEEVERVGRRSRGNDFEAFDKKDIRPREGEVERVGRRQHDIDREIRSKMEMRTSEKRQRDIEEDGHGKNVRRKKERVERGGRRRHDSDDGEESDIDVKHTNEKLGRSGRRRHESGEPDINVSHTKEKLERGGRGHEDLNHERMTEIPVRDEQRHRSKTNDDEDEKYLEGRKESRDEEDRRGRKHKRDEEDATFIKHEKIREHHESKYGREHDEEHGSRRGERDQSKRSRYDSERRYESGKHDVGRDDWLAGSKM</sequence>
<keyword evidence="10" id="KW-1185">Reference proteome</keyword>
<name>A0A103XTD4_CYNCS</name>
<feature type="compositionally biased region" description="Basic residues" evidence="7">
    <location>
        <begin position="237"/>
        <end position="246"/>
    </location>
</feature>
<dbReference type="GO" id="GO:0008380">
    <property type="term" value="P:RNA splicing"/>
    <property type="evidence" value="ECO:0007669"/>
    <property type="project" value="UniProtKB-KW"/>
</dbReference>
<feature type="compositionally biased region" description="Basic and acidic residues" evidence="7">
    <location>
        <begin position="305"/>
        <end position="319"/>
    </location>
</feature>
<dbReference type="PANTHER" id="PTHR36562:SF5">
    <property type="entry name" value="SERINE_ARGININE REPETITIVE MATRIX 2"/>
    <property type="match status" value="1"/>
</dbReference>
<evidence type="ECO:0000313" key="9">
    <source>
        <dbReference type="EMBL" id="KVH96511.1"/>
    </source>
</evidence>
<dbReference type="EMBL" id="LEKV01004276">
    <property type="protein sequence ID" value="KVH96511.1"/>
    <property type="molecule type" value="Genomic_DNA"/>
</dbReference>
<keyword evidence="5" id="KW-0508">mRNA splicing</keyword>
<feature type="compositionally biased region" description="Basic and acidic residues" evidence="7">
    <location>
        <begin position="393"/>
        <end position="486"/>
    </location>
</feature>
<evidence type="ECO:0000313" key="10">
    <source>
        <dbReference type="Proteomes" id="UP000243975"/>
    </source>
</evidence>
<feature type="compositionally biased region" description="Basic and acidic residues" evidence="7">
    <location>
        <begin position="167"/>
        <end position="200"/>
    </location>
</feature>
<proteinExistence type="inferred from homology"/>
<protein>
    <recommendedName>
        <fullName evidence="8">CWF21 domain-containing protein</fullName>
    </recommendedName>
</protein>
<organism evidence="9 10">
    <name type="scientific">Cynara cardunculus var. scolymus</name>
    <name type="common">Globe artichoke</name>
    <name type="synonym">Cynara scolymus</name>
    <dbReference type="NCBI Taxonomy" id="59895"/>
    <lineage>
        <taxon>Eukaryota</taxon>
        <taxon>Viridiplantae</taxon>
        <taxon>Streptophyta</taxon>
        <taxon>Embryophyta</taxon>
        <taxon>Tracheophyta</taxon>
        <taxon>Spermatophyta</taxon>
        <taxon>Magnoliopsida</taxon>
        <taxon>eudicotyledons</taxon>
        <taxon>Gunneridae</taxon>
        <taxon>Pentapetalae</taxon>
        <taxon>asterids</taxon>
        <taxon>campanulids</taxon>
        <taxon>Asterales</taxon>
        <taxon>Asteraceae</taxon>
        <taxon>Carduoideae</taxon>
        <taxon>Cardueae</taxon>
        <taxon>Carduinae</taxon>
        <taxon>Cynara</taxon>
    </lineage>
</organism>
<keyword evidence="3" id="KW-0507">mRNA processing</keyword>
<evidence type="ECO:0000256" key="4">
    <source>
        <dbReference type="ARBA" id="ARBA00022728"/>
    </source>
</evidence>
<feature type="compositionally biased region" description="Basic and acidic residues" evidence="7">
    <location>
        <begin position="514"/>
        <end position="524"/>
    </location>
</feature>
<evidence type="ECO:0000256" key="6">
    <source>
        <dbReference type="ARBA" id="ARBA00023242"/>
    </source>
</evidence>
<accession>A0A103XTD4</accession>
<dbReference type="PANTHER" id="PTHR36562">
    <property type="entry name" value="SERINE/ARGININE REPETITIVE MATRIX 2"/>
    <property type="match status" value="1"/>
</dbReference>
<feature type="compositionally biased region" description="Basic and acidic residues" evidence="7">
    <location>
        <begin position="585"/>
        <end position="667"/>
    </location>
</feature>
<comment type="similarity">
    <text evidence="2">Belongs to the CWC21 family.</text>
</comment>